<keyword evidence="1" id="KW-0812">Transmembrane</keyword>
<sequence length="128" mass="14408">MRPESVARFFRLLRPIVLGFVAYVAFILLAVAGFLVAMMSPHVEGSMSQGEMLSFLVSGGSTRQTGKHHRSSVETKLRREGVWRILQGATVPILLMVVSDPNRYKFSGEKESLQTCLFLLAYPNRHWP</sequence>
<protein>
    <submittedName>
        <fullName evidence="2">Uncharacterized protein</fullName>
    </submittedName>
</protein>
<evidence type="ECO:0000313" key="2">
    <source>
        <dbReference type="EnsemblPlants" id="TuG1812G0200001227.01.T02"/>
    </source>
</evidence>
<dbReference type="Gramene" id="TuG1812G0200001227.01.T02">
    <property type="protein sequence ID" value="TuG1812G0200001227.01.T02"/>
    <property type="gene ID" value="TuG1812G0200001227.01"/>
</dbReference>
<name>A0A8R7TDJ1_TRIUA</name>
<evidence type="ECO:0000313" key="3">
    <source>
        <dbReference type="Proteomes" id="UP000015106"/>
    </source>
</evidence>
<reference evidence="2" key="3">
    <citation type="submission" date="2022-06" db="UniProtKB">
        <authorList>
            <consortium name="EnsemblPlants"/>
        </authorList>
    </citation>
    <scope>IDENTIFICATION</scope>
</reference>
<reference evidence="3" key="1">
    <citation type="journal article" date="2013" name="Nature">
        <title>Draft genome of the wheat A-genome progenitor Triticum urartu.</title>
        <authorList>
            <person name="Ling H.Q."/>
            <person name="Zhao S."/>
            <person name="Liu D."/>
            <person name="Wang J."/>
            <person name="Sun H."/>
            <person name="Zhang C."/>
            <person name="Fan H."/>
            <person name="Li D."/>
            <person name="Dong L."/>
            <person name="Tao Y."/>
            <person name="Gao C."/>
            <person name="Wu H."/>
            <person name="Li Y."/>
            <person name="Cui Y."/>
            <person name="Guo X."/>
            <person name="Zheng S."/>
            <person name="Wang B."/>
            <person name="Yu K."/>
            <person name="Liang Q."/>
            <person name="Yang W."/>
            <person name="Lou X."/>
            <person name="Chen J."/>
            <person name="Feng M."/>
            <person name="Jian J."/>
            <person name="Zhang X."/>
            <person name="Luo G."/>
            <person name="Jiang Y."/>
            <person name="Liu J."/>
            <person name="Wang Z."/>
            <person name="Sha Y."/>
            <person name="Zhang B."/>
            <person name="Wu H."/>
            <person name="Tang D."/>
            <person name="Shen Q."/>
            <person name="Xue P."/>
            <person name="Zou S."/>
            <person name="Wang X."/>
            <person name="Liu X."/>
            <person name="Wang F."/>
            <person name="Yang Y."/>
            <person name="An X."/>
            <person name="Dong Z."/>
            <person name="Zhang K."/>
            <person name="Zhang X."/>
            <person name="Luo M.C."/>
            <person name="Dvorak J."/>
            <person name="Tong Y."/>
            <person name="Wang J."/>
            <person name="Yang H."/>
            <person name="Li Z."/>
            <person name="Wang D."/>
            <person name="Zhang A."/>
            <person name="Wang J."/>
        </authorList>
    </citation>
    <scope>NUCLEOTIDE SEQUENCE</scope>
    <source>
        <strain evidence="3">cv. G1812</strain>
    </source>
</reference>
<dbReference type="EnsemblPlants" id="TuG1812G0200001227.01.T02">
    <property type="protein sequence ID" value="TuG1812G0200001227.01.T02"/>
    <property type="gene ID" value="TuG1812G0200001227.01"/>
</dbReference>
<organism evidence="2 3">
    <name type="scientific">Triticum urartu</name>
    <name type="common">Red wild einkorn</name>
    <name type="synonym">Crithodium urartu</name>
    <dbReference type="NCBI Taxonomy" id="4572"/>
    <lineage>
        <taxon>Eukaryota</taxon>
        <taxon>Viridiplantae</taxon>
        <taxon>Streptophyta</taxon>
        <taxon>Embryophyta</taxon>
        <taxon>Tracheophyta</taxon>
        <taxon>Spermatophyta</taxon>
        <taxon>Magnoliopsida</taxon>
        <taxon>Liliopsida</taxon>
        <taxon>Poales</taxon>
        <taxon>Poaceae</taxon>
        <taxon>BOP clade</taxon>
        <taxon>Pooideae</taxon>
        <taxon>Triticodae</taxon>
        <taxon>Triticeae</taxon>
        <taxon>Triticinae</taxon>
        <taxon>Triticum</taxon>
    </lineage>
</organism>
<dbReference type="AlphaFoldDB" id="A0A8R7TDJ1"/>
<reference evidence="2" key="2">
    <citation type="submission" date="2018-03" db="EMBL/GenBank/DDBJ databases">
        <title>The Triticum urartu genome reveals the dynamic nature of wheat genome evolution.</title>
        <authorList>
            <person name="Ling H."/>
            <person name="Ma B."/>
            <person name="Shi X."/>
            <person name="Liu H."/>
            <person name="Dong L."/>
            <person name="Sun H."/>
            <person name="Cao Y."/>
            <person name="Gao Q."/>
            <person name="Zheng S."/>
            <person name="Li Y."/>
            <person name="Yu Y."/>
            <person name="Du H."/>
            <person name="Qi M."/>
            <person name="Li Y."/>
            <person name="Yu H."/>
            <person name="Cui Y."/>
            <person name="Wang N."/>
            <person name="Chen C."/>
            <person name="Wu H."/>
            <person name="Zhao Y."/>
            <person name="Zhang J."/>
            <person name="Li Y."/>
            <person name="Zhou W."/>
            <person name="Zhang B."/>
            <person name="Hu W."/>
            <person name="Eijk M."/>
            <person name="Tang J."/>
            <person name="Witsenboer H."/>
            <person name="Zhao S."/>
            <person name="Li Z."/>
            <person name="Zhang A."/>
            <person name="Wang D."/>
            <person name="Liang C."/>
        </authorList>
    </citation>
    <scope>NUCLEOTIDE SEQUENCE [LARGE SCALE GENOMIC DNA]</scope>
    <source>
        <strain evidence="2">cv. G1812</strain>
    </source>
</reference>
<evidence type="ECO:0000256" key="1">
    <source>
        <dbReference type="SAM" id="Phobius"/>
    </source>
</evidence>
<proteinExistence type="predicted"/>
<keyword evidence="1" id="KW-1133">Transmembrane helix</keyword>
<keyword evidence="3" id="KW-1185">Reference proteome</keyword>
<accession>A0A8R7TDJ1</accession>
<feature type="transmembrane region" description="Helical" evidence="1">
    <location>
        <begin position="12"/>
        <end position="38"/>
    </location>
</feature>
<keyword evidence="1" id="KW-0472">Membrane</keyword>
<dbReference type="Proteomes" id="UP000015106">
    <property type="component" value="Chromosome 2"/>
</dbReference>